<feature type="region of interest" description="Disordered" evidence="1">
    <location>
        <begin position="64"/>
        <end position="92"/>
    </location>
</feature>
<dbReference type="Proteomes" id="UP000199668">
    <property type="component" value="Unassembled WGS sequence"/>
</dbReference>
<proteinExistence type="predicted"/>
<name>A0A1I4NXI7_9BACI</name>
<feature type="compositionally biased region" description="Basic and acidic residues" evidence="1">
    <location>
        <begin position="17"/>
        <end position="39"/>
    </location>
</feature>
<dbReference type="AlphaFoldDB" id="A0A1I4NXI7"/>
<evidence type="ECO:0000313" key="3">
    <source>
        <dbReference type="Proteomes" id="UP000199668"/>
    </source>
</evidence>
<accession>A0A1I4NXI7</accession>
<feature type="compositionally biased region" description="Basic and acidic residues" evidence="1">
    <location>
        <begin position="67"/>
        <end position="92"/>
    </location>
</feature>
<feature type="region of interest" description="Disordered" evidence="1">
    <location>
        <begin position="1"/>
        <end position="46"/>
    </location>
</feature>
<organism evidence="2 3">
    <name type="scientific">Salibacterium qingdaonense</name>
    <dbReference type="NCBI Taxonomy" id="266892"/>
    <lineage>
        <taxon>Bacteria</taxon>
        <taxon>Bacillati</taxon>
        <taxon>Bacillota</taxon>
        <taxon>Bacilli</taxon>
        <taxon>Bacillales</taxon>
        <taxon>Bacillaceae</taxon>
    </lineage>
</organism>
<dbReference type="STRING" id="266892.SAMN04488054_12125"/>
<protein>
    <submittedName>
        <fullName evidence="2">Uncharacterized protein</fullName>
    </submittedName>
</protein>
<dbReference type="EMBL" id="FOTY01000021">
    <property type="protein sequence ID" value="SFM20105.1"/>
    <property type="molecule type" value="Genomic_DNA"/>
</dbReference>
<gene>
    <name evidence="2" type="ORF">SAMN04488054_12125</name>
</gene>
<reference evidence="2 3" key="1">
    <citation type="submission" date="2016-10" db="EMBL/GenBank/DDBJ databases">
        <authorList>
            <person name="de Groot N.N."/>
        </authorList>
    </citation>
    <scope>NUCLEOTIDE SEQUENCE [LARGE SCALE GENOMIC DNA]</scope>
    <source>
        <strain evidence="2 3">CGMCC 1.6134</strain>
    </source>
</reference>
<evidence type="ECO:0000313" key="2">
    <source>
        <dbReference type="EMBL" id="SFM20105.1"/>
    </source>
</evidence>
<keyword evidence="3" id="KW-1185">Reference proteome</keyword>
<sequence length="92" mass="10608">MRKWGESIGKMPMSARIDQETRGSIDKSGESIEKREHPRTGAGTCRVEAVTSRIEAENQRINAEMGRINRETPRIDRERGRINRENANEREN</sequence>
<evidence type="ECO:0000256" key="1">
    <source>
        <dbReference type="SAM" id="MobiDB-lite"/>
    </source>
</evidence>